<reference evidence="2 3" key="1">
    <citation type="submission" date="2017-01" db="EMBL/GenBank/DDBJ databases">
        <authorList>
            <person name="Mah S.A."/>
            <person name="Swanson W.J."/>
            <person name="Moy G.W."/>
            <person name="Vacquier V.D."/>
        </authorList>
    </citation>
    <scope>NUCLEOTIDE SEQUENCE [LARGE SCALE GENOMIC DNA]</scope>
    <source>
        <strain evidence="2 3">DSM 26375</strain>
    </source>
</reference>
<feature type="transmembrane region" description="Helical" evidence="1">
    <location>
        <begin position="111"/>
        <end position="129"/>
    </location>
</feature>
<dbReference type="RefSeq" id="WP_076532005.1">
    <property type="nucleotide sequence ID" value="NZ_BMEH01000005.1"/>
</dbReference>
<dbReference type="EMBL" id="FTOT01000005">
    <property type="protein sequence ID" value="SIT08452.1"/>
    <property type="molecule type" value="Genomic_DNA"/>
</dbReference>
<keyword evidence="1" id="KW-0812">Transmembrane</keyword>
<keyword evidence="3" id="KW-1185">Reference proteome</keyword>
<proteinExistence type="predicted"/>
<dbReference type="AlphaFoldDB" id="A0A1N7PCX0"/>
<accession>A0A1N7PCX0</accession>
<organism evidence="2 3">
    <name type="scientific">Gemmobacter megaterium</name>
    <dbReference type="NCBI Taxonomy" id="1086013"/>
    <lineage>
        <taxon>Bacteria</taxon>
        <taxon>Pseudomonadati</taxon>
        <taxon>Pseudomonadota</taxon>
        <taxon>Alphaproteobacteria</taxon>
        <taxon>Rhodobacterales</taxon>
        <taxon>Paracoccaceae</taxon>
        <taxon>Gemmobacter</taxon>
    </lineage>
</organism>
<feature type="transmembrane region" description="Helical" evidence="1">
    <location>
        <begin position="5"/>
        <end position="27"/>
    </location>
</feature>
<dbReference type="InterPro" id="IPR018687">
    <property type="entry name" value="DUF2177_membr"/>
</dbReference>
<evidence type="ECO:0000256" key="1">
    <source>
        <dbReference type="SAM" id="Phobius"/>
    </source>
</evidence>
<dbReference type="Proteomes" id="UP000186141">
    <property type="component" value="Unassembled WGS sequence"/>
</dbReference>
<dbReference type="Pfam" id="PF09945">
    <property type="entry name" value="DUF2177"/>
    <property type="match status" value="1"/>
</dbReference>
<keyword evidence="1" id="KW-1133">Transmembrane helix</keyword>
<name>A0A1N7PCX0_9RHOB</name>
<evidence type="ECO:0000313" key="2">
    <source>
        <dbReference type="EMBL" id="SIT08452.1"/>
    </source>
</evidence>
<dbReference type="OrthoDB" id="166547at2"/>
<protein>
    <submittedName>
        <fullName evidence="2">Uncharacterized membrane protein</fullName>
    </submittedName>
</protein>
<feature type="transmembrane region" description="Helical" evidence="1">
    <location>
        <begin position="47"/>
        <end position="65"/>
    </location>
</feature>
<evidence type="ECO:0000313" key="3">
    <source>
        <dbReference type="Proteomes" id="UP000186141"/>
    </source>
</evidence>
<gene>
    <name evidence="2" type="ORF">SAMN05421774_105151</name>
</gene>
<feature type="transmembrane region" description="Helical" evidence="1">
    <location>
        <begin position="72"/>
        <end position="91"/>
    </location>
</feature>
<sequence length="134" mass="14312">MTQTLILYLVTVVVFLGLDVIGINLLIRPVFDRHVGHLLASPLRLGPAAVFYMAYVAGLLWFVSCPALKDSAPLQALVGGMILGFLCYGTYEMTNYATLADWSPQQVVVDLIWGALLTGVSAWAGVAAVSGKLA</sequence>
<keyword evidence="1" id="KW-0472">Membrane</keyword>
<dbReference type="STRING" id="1086013.SAMN05421774_105151"/>